<keyword evidence="2" id="KW-0433">Leucine-rich repeat</keyword>
<evidence type="ECO:0000313" key="6">
    <source>
        <dbReference type="EMBL" id="KAF3497651.1"/>
    </source>
</evidence>
<protein>
    <recommendedName>
        <fullName evidence="8">Leucine-rich repeat-containing N-terminal plant-type domain-containing protein</fullName>
    </recommendedName>
</protein>
<name>A0ABQ7AIU0_BRACR</name>
<sequence>MRPSGSGKRSFEKAVEATPEFIHALQVLDISSNMISGSVQEDMGIVFPHLSWMLLSQGSKALQQPITRGNISKPTGSVGLYLDGNNFTGSLEMGLLNSKKLTLLDISDNMFSGMLPLWIDKMTSLSYLYMSGNQLKGHFPFQQQSRIYWLSSGPGNIFNAAALEVLDLRNNIFSGIVLNTMDETSTSKLRVLLLRNNSFQTHISEKICQLSEVGLLDLSHNGFKGAIPSCFSKISFGAEGYERSIMSLVAVFDLSYITFLRNCQYASHLNLDDSVRNGYQAKPATIVDFLTKSRYEAYQGDILRYMHGLDLSSNELLGSIPDEIGDLQSIRSLNLSSNRLTGSIPDSFSKLKGLESLDVSNNKLSGSIPPLLADLNSLGYFDVSFNNFSGEIPFKGHLVTFDVTSYRGNPLLCGLPTNRSCNLKRVTEPSESKRDKEEEEEGGGVIDMVWFYWTCGAVYISTSLALFAFLCIDSRWSREWFYRVDLLVHHLQRCKDGFICK</sequence>
<proteinExistence type="inferred from homology"/>
<dbReference type="Pfam" id="PF13855">
    <property type="entry name" value="LRR_8"/>
    <property type="match status" value="2"/>
</dbReference>
<evidence type="ECO:0000256" key="3">
    <source>
        <dbReference type="ARBA" id="ARBA00022737"/>
    </source>
</evidence>
<dbReference type="SUPFAM" id="SSF52058">
    <property type="entry name" value="L domain-like"/>
    <property type="match status" value="1"/>
</dbReference>
<evidence type="ECO:0000256" key="5">
    <source>
        <dbReference type="SAM" id="Phobius"/>
    </source>
</evidence>
<dbReference type="Gene3D" id="3.80.10.10">
    <property type="entry name" value="Ribonuclease Inhibitor"/>
    <property type="match status" value="1"/>
</dbReference>
<evidence type="ECO:0000256" key="4">
    <source>
        <dbReference type="ARBA" id="ARBA00023170"/>
    </source>
</evidence>
<dbReference type="InterPro" id="IPR001611">
    <property type="entry name" value="Leu-rich_rpt"/>
</dbReference>
<dbReference type="Pfam" id="PF00560">
    <property type="entry name" value="LRR_1"/>
    <property type="match status" value="2"/>
</dbReference>
<keyword evidence="5" id="KW-0472">Membrane</keyword>
<keyword evidence="7" id="KW-1185">Reference proteome</keyword>
<feature type="transmembrane region" description="Helical" evidence="5">
    <location>
        <begin position="450"/>
        <end position="472"/>
    </location>
</feature>
<dbReference type="PANTHER" id="PTHR48062">
    <property type="entry name" value="RECEPTOR-LIKE PROTEIN 14"/>
    <property type="match status" value="1"/>
</dbReference>
<keyword evidence="3" id="KW-0677">Repeat</keyword>
<dbReference type="InterPro" id="IPR032675">
    <property type="entry name" value="LRR_dom_sf"/>
</dbReference>
<dbReference type="PRINTS" id="PR00019">
    <property type="entry name" value="LEURICHRPT"/>
</dbReference>
<reference evidence="6 7" key="1">
    <citation type="journal article" date="2020" name="BMC Genomics">
        <title>Intraspecific diversification of the crop wild relative Brassica cretica Lam. using demographic model selection.</title>
        <authorList>
            <person name="Kioukis A."/>
            <person name="Michalopoulou V.A."/>
            <person name="Briers L."/>
            <person name="Pirintsos S."/>
            <person name="Studholme D.J."/>
            <person name="Pavlidis P."/>
            <person name="Sarris P.F."/>
        </authorList>
    </citation>
    <scope>NUCLEOTIDE SEQUENCE [LARGE SCALE GENOMIC DNA]</scope>
    <source>
        <strain evidence="7">cv. PFS-1207/04</strain>
    </source>
</reference>
<evidence type="ECO:0000256" key="2">
    <source>
        <dbReference type="ARBA" id="ARBA00022614"/>
    </source>
</evidence>
<comment type="caution">
    <text evidence="6">The sequence shown here is derived from an EMBL/GenBank/DDBJ whole genome shotgun (WGS) entry which is preliminary data.</text>
</comment>
<dbReference type="Proteomes" id="UP000266723">
    <property type="component" value="Unassembled WGS sequence"/>
</dbReference>
<organism evidence="6 7">
    <name type="scientific">Brassica cretica</name>
    <name type="common">Mustard</name>
    <dbReference type="NCBI Taxonomy" id="69181"/>
    <lineage>
        <taxon>Eukaryota</taxon>
        <taxon>Viridiplantae</taxon>
        <taxon>Streptophyta</taxon>
        <taxon>Embryophyta</taxon>
        <taxon>Tracheophyta</taxon>
        <taxon>Spermatophyta</taxon>
        <taxon>Magnoliopsida</taxon>
        <taxon>eudicotyledons</taxon>
        <taxon>Gunneridae</taxon>
        <taxon>Pentapetalae</taxon>
        <taxon>rosids</taxon>
        <taxon>malvids</taxon>
        <taxon>Brassicales</taxon>
        <taxon>Brassicaceae</taxon>
        <taxon>Brassiceae</taxon>
        <taxon>Brassica</taxon>
    </lineage>
</organism>
<dbReference type="InterPro" id="IPR051502">
    <property type="entry name" value="RLP_Defense_Trigger"/>
</dbReference>
<evidence type="ECO:0000256" key="1">
    <source>
        <dbReference type="ARBA" id="ARBA00009592"/>
    </source>
</evidence>
<gene>
    <name evidence="6" type="ORF">DY000_02058098</name>
</gene>
<evidence type="ECO:0008006" key="8">
    <source>
        <dbReference type="Google" id="ProtNLM"/>
    </source>
</evidence>
<keyword evidence="5" id="KW-0812">Transmembrane</keyword>
<keyword evidence="5" id="KW-1133">Transmembrane helix</keyword>
<comment type="similarity">
    <text evidence="1">Belongs to the RLP family.</text>
</comment>
<dbReference type="EMBL" id="QGKV02002055">
    <property type="protein sequence ID" value="KAF3497651.1"/>
    <property type="molecule type" value="Genomic_DNA"/>
</dbReference>
<keyword evidence="4" id="KW-0675">Receptor</keyword>
<accession>A0ABQ7AIU0</accession>
<dbReference type="PANTHER" id="PTHR48062:SF63">
    <property type="entry name" value="RECEPTOR-LIKE PROTEIN 1"/>
    <property type="match status" value="1"/>
</dbReference>
<evidence type="ECO:0000313" key="7">
    <source>
        <dbReference type="Proteomes" id="UP000266723"/>
    </source>
</evidence>